<proteinExistence type="predicted"/>
<sequence>MKFLVSWSIDLFLSFLYRFVFLFKKLGVFFGLQFLKMFDLLFVDNDSIMLIQSSYASRRINDECSI</sequence>
<evidence type="ECO:0000256" key="1">
    <source>
        <dbReference type="SAM" id="Phobius"/>
    </source>
</evidence>
<dbReference type="Proteomes" id="UP000188543">
    <property type="component" value="Unassembled WGS sequence"/>
</dbReference>
<reference evidence="2 3" key="1">
    <citation type="submission" date="2016-08" db="EMBL/GenBank/DDBJ databases">
        <authorList>
            <person name="Seilhamer J.J."/>
        </authorList>
    </citation>
    <scope>NUCLEOTIDE SEQUENCE [LARGE SCALE GENOMIC DNA]</scope>
    <source>
        <strain evidence="2 3">VC14762</strain>
    </source>
</reference>
<protein>
    <submittedName>
        <fullName evidence="2">Uncharacterized protein</fullName>
    </submittedName>
</protein>
<accession>A0A1V2VTZ1</accession>
<gene>
    <name evidence="2" type="ORF">A8E72_33885</name>
</gene>
<organism evidence="2 3">
    <name type="scientific">Burkholderia cenocepacia</name>
    <dbReference type="NCBI Taxonomy" id="95486"/>
    <lineage>
        <taxon>Bacteria</taxon>
        <taxon>Pseudomonadati</taxon>
        <taxon>Pseudomonadota</taxon>
        <taxon>Betaproteobacteria</taxon>
        <taxon>Burkholderiales</taxon>
        <taxon>Burkholderiaceae</taxon>
        <taxon>Burkholderia</taxon>
        <taxon>Burkholderia cepacia complex</taxon>
    </lineage>
</organism>
<dbReference type="EMBL" id="MUTJ01000100">
    <property type="protein sequence ID" value="ONU76304.1"/>
    <property type="molecule type" value="Genomic_DNA"/>
</dbReference>
<feature type="transmembrane region" description="Helical" evidence="1">
    <location>
        <begin position="15"/>
        <end position="35"/>
    </location>
</feature>
<evidence type="ECO:0000313" key="3">
    <source>
        <dbReference type="Proteomes" id="UP000188543"/>
    </source>
</evidence>
<name>A0A1V2VTZ1_9BURK</name>
<evidence type="ECO:0000313" key="2">
    <source>
        <dbReference type="EMBL" id="ONU76304.1"/>
    </source>
</evidence>
<comment type="caution">
    <text evidence="2">The sequence shown here is derived from an EMBL/GenBank/DDBJ whole genome shotgun (WGS) entry which is preliminary data.</text>
</comment>
<dbReference type="AlphaFoldDB" id="A0A1V2VTZ1"/>
<keyword evidence="1" id="KW-0812">Transmembrane</keyword>
<keyword evidence="1" id="KW-1133">Transmembrane helix</keyword>
<keyword evidence="1" id="KW-0472">Membrane</keyword>